<reference evidence="1 2" key="1">
    <citation type="journal article" date="2011" name="Stand. Genomic Sci.">
        <title>Complete genome sequence of Desulfobulbus propionicus type strain (1pr3).</title>
        <authorList>
            <person name="Pagani I."/>
            <person name="Lapidus A."/>
            <person name="Nolan M."/>
            <person name="Lucas S."/>
            <person name="Hammon N."/>
            <person name="Deshpande S."/>
            <person name="Cheng J.F."/>
            <person name="Chertkov O."/>
            <person name="Davenport K."/>
            <person name="Tapia R."/>
            <person name="Han C."/>
            <person name="Goodwin L."/>
            <person name="Pitluck S."/>
            <person name="Liolios K."/>
            <person name="Mavromatis K."/>
            <person name="Ivanova N."/>
            <person name="Mikhailova N."/>
            <person name="Pati A."/>
            <person name="Chen A."/>
            <person name="Palaniappan K."/>
            <person name="Land M."/>
            <person name="Hauser L."/>
            <person name="Chang Y.J."/>
            <person name="Jeffries C.D."/>
            <person name="Detter J.C."/>
            <person name="Brambilla E."/>
            <person name="Kannan K.P."/>
            <person name="Djao O.D."/>
            <person name="Rohde M."/>
            <person name="Pukall R."/>
            <person name="Spring S."/>
            <person name="Goker M."/>
            <person name="Sikorski J."/>
            <person name="Woyke T."/>
            <person name="Bristow J."/>
            <person name="Eisen J.A."/>
            <person name="Markowitz V."/>
            <person name="Hugenholtz P."/>
            <person name="Kyrpides N.C."/>
            <person name="Klenk H.P."/>
        </authorList>
    </citation>
    <scope>NUCLEOTIDE SEQUENCE [LARGE SCALE GENOMIC DNA]</scope>
    <source>
        <strain evidence="2">ATCC 33891 / DSM 2032 / 1pr3</strain>
    </source>
</reference>
<dbReference type="Proteomes" id="UP000006365">
    <property type="component" value="Chromosome"/>
</dbReference>
<organism evidence="1 2">
    <name type="scientific">Desulfobulbus propionicus (strain ATCC 33891 / DSM 2032 / VKM B-1956 / 1pr3)</name>
    <dbReference type="NCBI Taxonomy" id="577650"/>
    <lineage>
        <taxon>Bacteria</taxon>
        <taxon>Pseudomonadati</taxon>
        <taxon>Thermodesulfobacteriota</taxon>
        <taxon>Desulfobulbia</taxon>
        <taxon>Desulfobulbales</taxon>
        <taxon>Desulfobulbaceae</taxon>
        <taxon>Desulfobulbus</taxon>
    </lineage>
</organism>
<dbReference type="PANTHER" id="PTHR37946">
    <property type="entry name" value="SLL1969 PROTEIN"/>
    <property type="match status" value="1"/>
</dbReference>
<dbReference type="EMBL" id="CP002364">
    <property type="protein sequence ID" value="ADW17214.1"/>
    <property type="molecule type" value="Genomic_DNA"/>
</dbReference>
<evidence type="ECO:0008006" key="3">
    <source>
        <dbReference type="Google" id="ProtNLM"/>
    </source>
</evidence>
<evidence type="ECO:0000313" key="2">
    <source>
        <dbReference type="Proteomes" id="UP000006365"/>
    </source>
</evidence>
<gene>
    <name evidence="1" type="ordered locus">Despr_1042</name>
</gene>
<sequence length="221" mass="24200">MLYSTMNTQREGVILLHGLARTRRSMRSLALFLGQRGYTVVNAGYRSCREPIETLAQSTIPPAIAQLRRQGVATIHCVTHSMGGILLRFFLSVERVPELGRVVMLSPPNQGSELVDCLCRFAWFRRVFGPAGCQLTTGTEGLPARLGPADFPLGVITGNRPAIGLGQFFPGPNDGKVSVARAQLAGMADFLEVGCGHSLIMRHRRVQEQVAHFLGNGRFER</sequence>
<proteinExistence type="predicted"/>
<name>A0A7U4DNP2_DESPD</name>
<dbReference type="Gene3D" id="3.40.50.1820">
    <property type="entry name" value="alpha/beta hydrolase"/>
    <property type="match status" value="1"/>
</dbReference>
<protein>
    <recommendedName>
        <fullName evidence="3">Alpha/beta hydrolase</fullName>
    </recommendedName>
</protein>
<dbReference type="KEGG" id="dpr:Despr_1042"/>
<dbReference type="AlphaFoldDB" id="A0A7U4DNP2"/>
<keyword evidence="2" id="KW-1185">Reference proteome</keyword>
<dbReference type="InterPro" id="IPR029058">
    <property type="entry name" value="AB_hydrolase_fold"/>
</dbReference>
<dbReference type="PANTHER" id="PTHR37946:SF1">
    <property type="entry name" value="SLL1969 PROTEIN"/>
    <property type="match status" value="1"/>
</dbReference>
<evidence type="ECO:0000313" key="1">
    <source>
        <dbReference type="EMBL" id="ADW17214.1"/>
    </source>
</evidence>
<dbReference type="SUPFAM" id="SSF53474">
    <property type="entry name" value="alpha/beta-Hydrolases"/>
    <property type="match status" value="1"/>
</dbReference>
<accession>A0A7U4DNP2</accession>